<organism evidence="1 2">
    <name type="scientific">Thalassospira lohafexi</name>
    <dbReference type="NCBI Taxonomy" id="744227"/>
    <lineage>
        <taxon>Bacteria</taxon>
        <taxon>Pseudomonadati</taxon>
        <taxon>Pseudomonadota</taxon>
        <taxon>Alphaproteobacteria</taxon>
        <taxon>Rhodospirillales</taxon>
        <taxon>Thalassospiraceae</taxon>
        <taxon>Thalassospira</taxon>
    </lineage>
</organism>
<dbReference type="SUPFAM" id="SSF53850">
    <property type="entry name" value="Periplasmic binding protein-like II"/>
    <property type="match status" value="1"/>
</dbReference>
<gene>
    <name evidence="1" type="ORF">COO92_10695</name>
</gene>
<accession>A0A2N3L5X5</accession>
<name>A0A2N3L5X5_9PROT</name>
<sequence>MAVFWRILFVSFLMLASIAMMTKTTRAEIFRLAILHGDVDIFDYEIGVIRLALEYADGDHDLELVLLPRTPQERLLLLMEEGGEINVFFTGHSRERERKFLQVDFPMTRGLLGNRIFITRPDVLPELRQVQTLKDLRAFTVGSGTDWPDTSIFKADGFNVVPSTYANLWGMLEKDRFDIFNRGIHEAFIEIAQQRANGRDLVIDQSVQVVYPFDYFLYLNRNDTKRHAILTQGLLRAHENGAFDAYFFDHPMIRRVLRDSQTTKRKRFFIENPSMPERLVNLPSEYWLVF</sequence>
<comment type="caution">
    <text evidence="1">The sequence shown here is derived from an EMBL/GenBank/DDBJ whole genome shotgun (WGS) entry which is preliminary data.</text>
</comment>
<protein>
    <recommendedName>
        <fullName evidence="3">Solute-binding protein family 3/N-terminal domain-containing protein</fullName>
    </recommendedName>
</protein>
<proteinExistence type="predicted"/>
<dbReference type="EMBL" id="NXGX01000004">
    <property type="protein sequence ID" value="PKR58211.1"/>
    <property type="molecule type" value="Genomic_DNA"/>
</dbReference>
<evidence type="ECO:0008006" key="3">
    <source>
        <dbReference type="Google" id="ProtNLM"/>
    </source>
</evidence>
<evidence type="ECO:0000313" key="2">
    <source>
        <dbReference type="Proteomes" id="UP000233332"/>
    </source>
</evidence>
<dbReference type="Proteomes" id="UP000233332">
    <property type="component" value="Unassembled WGS sequence"/>
</dbReference>
<dbReference type="RefSeq" id="WP_101302014.1">
    <property type="nucleotide sequence ID" value="NZ_NXGX01000004.1"/>
</dbReference>
<dbReference type="AlphaFoldDB" id="A0A2N3L5X5"/>
<keyword evidence="2" id="KW-1185">Reference proteome</keyword>
<evidence type="ECO:0000313" key="1">
    <source>
        <dbReference type="EMBL" id="PKR58211.1"/>
    </source>
</evidence>
<reference evidence="1 2" key="1">
    <citation type="submission" date="2017-09" db="EMBL/GenBank/DDBJ databases">
        <title>Biodiversity and function of Thalassospira species in the particle-attached aromatic-hydrocarbon-degrading consortia from the surface seawater of the China South Sea.</title>
        <authorList>
            <person name="Dong C."/>
            <person name="Lai Q."/>
            <person name="Shao Z."/>
        </authorList>
    </citation>
    <scope>NUCLEOTIDE SEQUENCE [LARGE SCALE GENOMIC DNA]</scope>
    <source>
        <strain evidence="1 2">139Z-12</strain>
    </source>
</reference>